<dbReference type="AlphaFoldDB" id="A0A9P8G945"/>
<reference evidence="1" key="2">
    <citation type="submission" date="2021-08" db="EMBL/GenBank/DDBJ databases">
        <authorList>
            <person name="Gostincar C."/>
            <person name="Sun X."/>
            <person name="Song Z."/>
            <person name="Gunde-Cimerman N."/>
        </authorList>
    </citation>
    <scope>NUCLEOTIDE SEQUENCE</scope>
    <source>
        <strain evidence="1">EXF-8016</strain>
    </source>
</reference>
<proteinExistence type="predicted"/>
<reference evidence="1" key="1">
    <citation type="journal article" date="2021" name="J Fungi (Basel)">
        <title>Virulence traits and population genomics of the black yeast Aureobasidium melanogenum.</title>
        <authorList>
            <person name="Cernosa A."/>
            <person name="Sun X."/>
            <person name="Gostincar C."/>
            <person name="Fang C."/>
            <person name="Gunde-Cimerman N."/>
            <person name="Song Z."/>
        </authorList>
    </citation>
    <scope>NUCLEOTIDE SEQUENCE</scope>
    <source>
        <strain evidence="1">EXF-8016</strain>
    </source>
</reference>
<dbReference type="EMBL" id="JAHFYH010000130">
    <property type="protein sequence ID" value="KAH0211837.1"/>
    <property type="molecule type" value="Genomic_DNA"/>
</dbReference>
<sequence>MNQINSIPDTLFVLCHILGSRLEHLYQRIVRSDLEQGTVNQGLVDSLAGAHQKFRDLGAQQALLEQRLALLERAVGIKMGDKGAIKKEVKQGPGN</sequence>
<protein>
    <submittedName>
        <fullName evidence="1">Uncharacterized protein</fullName>
    </submittedName>
</protein>
<evidence type="ECO:0000313" key="2">
    <source>
        <dbReference type="Proteomes" id="UP000767238"/>
    </source>
</evidence>
<name>A0A9P8G945_AURME</name>
<comment type="caution">
    <text evidence="1">The sequence shown here is derived from an EMBL/GenBank/DDBJ whole genome shotgun (WGS) entry which is preliminary data.</text>
</comment>
<evidence type="ECO:0000313" key="1">
    <source>
        <dbReference type="EMBL" id="KAH0211837.1"/>
    </source>
</evidence>
<feature type="non-terminal residue" evidence="1">
    <location>
        <position position="95"/>
    </location>
</feature>
<organism evidence="1 2">
    <name type="scientific">Aureobasidium melanogenum</name>
    <name type="common">Aureobasidium pullulans var. melanogenum</name>
    <dbReference type="NCBI Taxonomy" id="46634"/>
    <lineage>
        <taxon>Eukaryota</taxon>
        <taxon>Fungi</taxon>
        <taxon>Dikarya</taxon>
        <taxon>Ascomycota</taxon>
        <taxon>Pezizomycotina</taxon>
        <taxon>Dothideomycetes</taxon>
        <taxon>Dothideomycetidae</taxon>
        <taxon>Dothideales</taxon>
        <taxon>Saccotheciaceae</taxon>
        <taxon>Aureobasidium</taxon>
    </lineage>
</organism>
<gene>
    <name evidence="1" type="ORF">KCV03_g9582</name>
</gene>
<accession>A0A9P8G945</accession>
<dbReference type="Proteomes" id="UP000767238">
    <property type="component" value="Unassembled WGS sequence"/>
</dbReference>
<dbReference type="OrthoDB" id="3923942at2759"/>